<reference evidence="1 2" key="1">
    <citation type="submission" date="2017-05" db="EMBL/GenBank/DDBJ databases">
        <title>Genome sequence of Acetobacter pasteurianus subsp. pasteurianus strain SRCM101342.</title>
        <authorList>
            <person name="Cho S.H."/>
        </authorList>
    </citation>
    <scope>NUCLEOTIDE SEQUENCE [LARGE SCALE GENOMIC DNA]</scope>
    <source>
        <strain evidence="1 2">SRCM101342</strain>
    </source>
</reference>
<gene>
    <name evidence="1" type="ORF">S1001342_02142</name>
</gene>
<proteinExistence type="predicted"/>
<dbReference type="Proteomes" id="UP000196205">
    <property type="component" value="Chromosome"/>
</dbReference>
<protein>
    <submittedName>
        <fullName evidence="1">Uncharacterized protein</fullName>
    </submittedName>
</protein>
<dbReference type="AlphaFoldDB" id="A0A1Y0Y205"/>
<evidence type="ECO:0000313" key="1">
    <source>
        <dbReference type="EMBL" id="ARW48452.1"/>
    </source>
</evidence>
<accession>A0A1Y0Y205</accession>
<sequence length="55" mass="5731">MIQGLVGGRVCWQTACSGEIAEAHEGQGGLTGMSGNKAHLLEPNAQQNLILTIIL</sequence>
<evidence type="ECO:0000313" key="2">
    <source>
        <dbReference type="Proteomes" id="UP000196205"/>
    </source>
</evidence>
<dbReference type="EMBL" id="CP021509">
    <property type="protein sequence ID" value="ARW48452.1"/>
    <property type="molecule type" value="Genomic_DNA"/>
</dbReference>
<organism evidence="1 2">
    <name type="scientific">Acetobacter pasteurianus subsp. pasteurianus</name>
    <dbReference type="NCBI Taxonomy" id="481145"/>
    <lineage>
        <taxon>Bacteria</taxon>
        <taxon>Pseudomonadati</taxon>
        <taxon>Pseudomonadota</taxon>
        <taxon>Alphaproteobacteria</taxon>
        <taxon>Acetobacterales</taxon>
        <taxon>Acetobacteraceae</taxon>
        <taxon>Acetobacter</taxon>
    </lineage>
</organism>
<name>A0A1Y0Y205_ACEPA</name>